<evidence type="ECO:0000313" key="2">
    <source>
        <dbReference type="Proteomes" id="UP001595722"/>
    </source>
</evidence>
<keyword evidence="2" id="KW-1185">Reference proteome</keyword>
<dbReference type="Proteomes" id="UP001595722">
    <property type="component" value="Unassembled WGS sequence"/>
</dbReference>
<dbReference type="RefSeq" id="WP_376865777.1">
    <property type="nucleotide sequence ID" value="NZ_JBHRYB010000005.1"/>
</dbReference>
<dbReference type="Pfam" id="PF06073">
    <property type="entry name" value="DUF934"/>
    <property type="match status" value="1"/>
</dbReference>
<name>A0ABV7VQZ6_9GAMM</name>
<evidence type="ECO:0000313" key="1">
    <source>
        <dbReference type="EMBL" id="MFC3679961.1"/>
    </source>
</evidence>
<reference evidence="2" key="1">
    <citation type="journal article" date="2019" name="Int. J. Syst. Evol. Microbiol.">
        <title>The Global Catalogue of Microorganisms (GCM) 10K type strain sequencing project: providing services to taxonomists for standard genome sequencing and annotation.</title>
        <authorList>
            <consortium name="The Broad Institute Genomics Platform"/>
            <consortium name="The Broad Institute Genome Sequencing Center for Infectious Disease"/>
            <person name="Wu L."/>
            <person name="Ma J."/>
        </authorList>
    </citation>
    <scope>NUCLEOTIDE SEQUENCE [LARGE SCALE GENOMIC DNA]</scope>
    <source>
        <strain evidence="2">KCTC 42424</strain>
    </source>
</reference>
<proteinExistence type="predicted"/>
<accession>A0ABV7VQZ6</accession>
<protein>
    <submittedName>
        <fullName evidence="1">DUF934 domain-containing protein</fullName>
    </submittedName>
</protein>
<dbReference type="InterPro" id="IPR008318">
    <property type="entry name" value="UCP030820"/>
</dbReference>
<gene>
    <name evidence="1" type="ORF">ACFOMG_07525</name>
</gene>
<comment type="caution">
    <text evidence="1">The sequence shown here is derived from an EMBL/GenBank/DDBJ whole genome shotgun (WGS) entry which is preliminary data.</text>
</comment>
<dbReference type="PIRSF" id="PIRSF030820">
    <property type="entry name" value="UCP030820"/>
    <property type="match status" value="1"/>
</dbReference>
<sequence>MENLNKPTLLKDRQPVNDDPWHWVNDDQAVSDYAVISLSRWNDNKAALKAQAEAGKLALQLSSEETADQLADEADNFALICIDFPKFADGRGYSTARLLRERYGYNGELRSTGDVLVDQLFFMQRCGFTSFALRSDQDVDDALAAFATFSVCYQNDVNDPRPLHRRR</sequence>
<dbReference type="EMBL" id="JBHRYB010000005">
    <property type="protein sequence ID" value="MFC3679961.1"/>
    <property type="molecule type" value="Genomic_DNA"/>
</dbReference>
<organism evidence="1 2">
    <name type="scientific">Bacterioplanoides pacificum</name>
    <dbReference type="NCBI Taxonomy" id="1171596"/>
    <lineage>
        <taxon>Bacteria</taxon>
        <taxon>Pseudomonadati</taxon>
        <taxon>Pseudomonadota</taxon>
        <taxon>Gammaproteobacteria</taxon>
        <taxon>Oceanospirillales</taxon>
        <taxon>Oceanospirillaceae</taxon>
        <taxon>Bacterioplanoides</taxon>
    </lineage>
</organism>